<dbReference type="GO" id="GO:0008270">
    <property type="term" value="F:zinc ion binding"/>
    <property type="evidence" value="ECO:0007669"/>
    <property type="project" value="UniProtKB-UniRule"/>
</dbReference>
<comment type="subcellular location">
    <subcellularLocation>
        <location evidence="6">Cytoplasm</location>
        <location evidence="6">Nucleoid</location>
    </subcellularLocation>
    <text evidence="6">Localizes in tight foci, which correspond to the replisome at mid-cell throughout the cell cycle.</text>
</comment>
<dbReference type="Proteomes" id="UP000270190">
    <property type="component" value="Unassembled WGS sequence"/>
</dbReference>
<feature type="region of interest" description="Disordered" evidence="7">
    <location>
        <begin position="53"/>
        <end position="80"/>
    </location>
</feature>
<evidence type="ECO:0000313" key="8">
    <source>
        <dbReference type="EMBL" id="ATF26008.1"/>
    </source>
</evidence>
<sequence length="122" mass="13684">MDKKAFFDSVTNMEEQIGDLYGQLSGLKDNLQIVLEENNRLTIENTHLREALNQQQDVPAEDGGDKVSETTQTVTPDQSAGHDNLMQLYKEGFHICNVHFGSPRTNGEDCLFCLGFLGHKNQ</sequence>
<feature type="binding site" evidence="6">
    <location>
        <position position="94"/>
    </location>
    <ligand>
        <name>Zn(2+)</name>
        <dbReference type="ChEBI" id="CHEBI:29105"/>
    </ligand>
</feature>
<keyword evidence="2 6" id="KW-0235">DNA replication</keyword>
<reference evidence="11" key="2">
    <citation type="submission" date="2018-04" db="EMBL/GenBank/DDBJ databases">
        <authorList>
            <person name="Illikoud N."/>
        </authorList>
    </citation>
    <scope>NUCLEOTIDE SEQUENCE [LARGE SCALE GENOMIC DNA]</scope>
</reference>
<keyword evidence="10" id="KW-1185">Reference proteome</keyword>
<dbReference type="STRING" id="2756.BFR44_05710"/>
<feature type="compositionally biased region" description="Polar residues" evidence="7">
    <location>
        <begin position="69"/>
        <end position="78"/>
    </location>
</feature>
<name>A0A1D2L6U8_BROTH</name>
<dbReference type="RefSeq" id="WP_029091297.1">
    <property type="nucleotide sequence ID" value="NZ_CBCPHX010000004.1"/>
</dbReference>
<dbReference type="HAMAP" id="MF_01159">
    <property type="entry name" value="YabA"/>
    <property type="match status" value="1"/>
</dbReference>
<feature type="binding site" evidence="6">
    <location>
        <position position="110"/>
    </location>
    <ligand>
        <name>Zn(2+)</name>
        <dbReference type="ChEBI" id="CHEBI:29105"/>
    </ligand>
</feature>
<evidence type="ECO:0000313" key="9">
    <source>
        <dbReference type="EMBL" id="SPP29731.1"/>
    </source>
</evidence>
<evidence type="ECO:0000313" key="10">
    <source>
        <dbReference type="Proteomes" id="UP000243591"/>
    </source>
</evidence>
<evidence type="ECO:0000256" key="6">
    <source>
        <dbReference type="HAMAP-Rule" id="MF_01159"/>
    </source>
</evidence>
<evidence type="ECO:0000256" key="4">
    <source>
        <dbReference type="ARBA" id="ARBA00022833"/>
    </source>
</evidence>
<dbReference type="KEGG" id="bths:CNY62_06095"/>
<keyword evidence="5 6" id="KW-0236">DNA replication inhibitor</keyword>
<dbReference type="EMBL" id="CP023483">
    <property type="protein sequence ID" value="ATF26008.1"/>
    <property type="molecule type" value="Genomic_DNA"/>
</dbReference>
<evidence type="ECO:0000256" key="5">
    <source>
        <dbReference type="ARBA" id="ARBA00022880"/>
    </source>
</evidence>
<keyword evidence="3 6" id="KW-0479">Metal-binding</keyword>
<evidence type="ECO:0000256" key="3">
    <source>
        <dbReference type="ARBA" id="ARBA00022723"/>
    </source>
</evidence>
<dbReference type="OrthoDB" id="2112130at2"/>
<evidence type="ECO:0000256" key="1">
    <source>
        <dbReference type="ARBA" id="ARBA00022490"/>
    </source>
</evidence>
<dbReference type="Pfam" id="PF06156">
    <property type="entry name" value="YabA"/>
    <property type="match status" value="1"/>
</dbReference>
<dbReference type="GO" id="GO:0043590">
    <property type="term" value="C:bacterial nucleoid"/>
    <property type="evidence" value="ECO:0007669"/>
    <property type="project" value="UniProtKB-UniRule"/>
</dbReference>
<comment type="cofactor">
    <cofactor evidence="6">
        <name>Zn(2+)</name>
        <dbReference type="ChEBI" id="CHEBI:29105"/>
    </cofactor>
    <text evidence="6">Binds 1 zinc ion per subunit.</text>
</comment>
<dbReference type="Proteomes" id="UP000243591">
    <property type="component" value="Chromosome"/>
</dbReference>
<dbReference type="AlphaFoldDB" id="A0A1D2L6U8"/>
<dbReference type="PIRSF" id="PIRSF021439">
    <property type="entry name" value="DUF972"/>
    <property type="match status" value="1"/>
</dbReference>
<feature type="binding site" evidence="6">
    <location>
        <position position="96"/>
    </location>
    <ligand>
        <name>Zn(2+)</name>
        <dbReference type="ChEBI" id="CHEBI:29105"/>
    </ligand>
</feature>
<feature type="binding site" evidence="6">
    <location>
        <position position="113"/>
    </location>
    <ligand>
        <name>Zn(2+)</name>
        <dbReference type="ChEBI" id="CHEBI:29105"/>
    </ligand>
</feature>
<reference evidence="8 10" key="1">
    <citation type="submission" date="2017-09" db="EMBL/GenBank/DDBJ databases">
        <title>Complete Genome Sequences of Two Strains of the Meat Spoilage Bacterium Brochothrix thermosphacta Isolated from Ground Chicken.</title>
        <authorList>
            <person name="Paoli G.C."/>
            <person name="Wijey C."/>
            <person name="Chen C.-Y."/>
            <person name="Nguyen L."/>
            <person name="Yan X."/>
            <person name="Irwin P.L."/>
        </authorList>
    </citation>
    <scope>NUCLEOTIDE SEQUENCE [LARGE SCALE GENOMIC DNA]</scope>
    <source>
        <strain evidence="8 10">BI</strain>
    </source>
</reference>
<evidence type="ECO:0000313" key="11">
    <source>
        <dbReference type="Proteomes" id="UP000270190"/>
    </source>
</evidence>
<gene>
    <name evidence="9" type="primary">dnaH</name>
    <name evidence="6" type="synonym">yabA</name>
    <name evidence="9" type="ORF">BTBSAS_60034</name>
    <name evidence="8" type="ORF">CNY62_06095</name>
</gene>
<dbReference type="EMBL" id="OUNC01000056">
    <property type="protein sequence ID" value="SPP29731.1"/>
    <property type="molecule type" value="Genomic_DNA"/>
</dbReference>
<reference evidence="9" key="3">
    <citation type="submission" date="2018-04" db="EMBL/GenBank/DDBJ databases">
        <authorList>
            <person name="Go L.Y."/>
            <person name="Mitchell J.A."/>
        </authorList>
    </citation>
    <scope>NUCLEOTIDE SEQUENCE</scope>
    <source>
        <strain evidence="9">BSAS1 3</strain>
    </source>
</reference>
<dbReference type="GeneID" id="66537354"/>
<dbReference type="GO" id="GO:0006260">
    <property type="term" value="P:DNA replication"/>
    <property type="evidence" value="ECO:0007669"/>
    <property type="project" value="UniProtKB-KW"/>
</dbReference>
<comment type="similarity">
    <text evidence="6">Belongs to the YabA family.</text>
</comment>
<keyword evidence="1 6" id="KW-0963">Cytoplasm</keyword>
<organism evidence="8 10">
    <name type="scientific">Brochothrix thermosphacta</name>
    <name type="common">Microbacterium thermosphactum</name>
    <dbReference type="NCBI Taxonomy" id="2756"/>
    <lineage>
        <taxon>Bacteria</taxon>
        <taxon>Bacillati</taxon>
        <taxon>Bacillota</taxon>
        <taxon>Bacilli</taxon>
        <taxon>Bacillales</taxon>
        <taxon>Listeriaceae</taxon>
        <taxon>Brochothrix</taxon>
    </lineage>
</organism>
<comment type="subunit">
    <text evidence="6">Homotetramer. Interacts with both DnaA and DnaN, acting as a bridge between these two proteins.</text>
</comment>
<evidence type="ECO:0000256" key="2">
    <source>
        <dbReference type="ARBA" id="ARBA00022705"/>
    </source>
</evidence>
<proteinExistence type="inferred from homology"/>
<keyword evidence="4 6" id="KW-0862">Zinc</keyword>
<protein>
    <recommendedName>
        <fullName evidence="6">Replication initiation control protein YabA</fullName>
    </recommendedName>
</protein>
<comment type="function">
    <text evidence="6">Involved in control of chromosome replication initiation. Inhibits the cooperative binding of DnaA to the oriC region, thus negatively regulating initiation of chromosome replication. Inhibits the ability of DnaA-ATP to form a helix on DNA; does not disassemble preformed DnaA-DNA helices. Decreases the residence time of DnaA on the chromosome at its binding sites (oriC, replication forks and promoter-binding sites). Tethers DnaA to the replication machinery via the DNA polymerase beta sliding clamp subunit (dnaN). Associates with oriC and other DnaA targets on the chromosome in a DnaA-dependent manner.</text>
</comment>
<evidence type="ECO:0000256" key="7">
    <source>
        <dbReference type="SAM" id="MobiDB-lite"/>
    </source>
</evidence>
<accession>A0A1D2L6U8</accession>
<dbReference type="InterPro" id="IPR010377">
    <property type="entry name" value="YabA"/>
</dbReference>
<dbReference type="GO" id="GO:0008156">
    <property type="term" value="P:negative regulation of DNA replication"/>
    <property type="evidence" value="ECO:0007669"/>
    <property type="project" value="UniProtKB-UniRule"/>
</dbReference>